<dbReference type="SUPFAM" id="SSF51556">
    <property type="entry name" value="Metallo-dependent hydrolases"/>
    <property type="match status" value="1"/>
</dbReference>
<dbReference type="InterPro" id="IPR011059">
    <property type="entry name" value="Metal-dep_hydrolase_composite"/>
</dbReference>
<evidence type="ECO:0000256" key="1">
    <source>
        <dbReference type="SAM" id="SignalP"/>
    </source>
</evidence>
<dbReference type="InterPro" id="IPR023100">
    <property type="entry name" value="D-aminoacylase_insert_dom_sf"/>
</dbReference>
<keyword evidence="4" id="KW-1185">Reference proteome</keyword>
<feature type="chain" id="PRO_5046862703" evidence="1">
    <location>
        <begin position="24"/>
        <end position="506"/>
    </location>
</feature>
<dbReference type="Pfam" id="PF07969">
    <property type="entry name" value="Amidohydro_3"/>
    <property type="match status" value="2"/>
</dbReference>
<gene>
    <name evidence="3" type="ORF">POM99_01015</name>
</gene>
<accession>A0ABT6CCW3</accession>
<dbReference type="PANTHER" id="PTHR11647:SF1">
    <property type="entry name" value="COLLAPSIN RESPONSE MEDIATOR PROTEIN"/>
    <property type="match status" value="1"/>
</dbReference>
<dbReference type="PANTHER" id="PTHR11647">
    <property type="entry name" value="HYDRANTOINASE/DIHYDROPYRIMIDINASE FAMILY MEMBER"/>
    <property type="match status" value="1"/>
</dbReference>
<reference evidence="3 4" key="1">
    <citation type="submission" date="2023-03" db="EMBL/GenBank/DDBJ databases">
        <title>Novosphingobium cyanobacteriorum sp. nov., isolated from a eutrophic reservoir during the Microcystis bloom period.</title>
        <authorList>
            <person name="Kang M."/>
            <person name="Le V."/>
            <person name="Ko S.-R."/>
            <person name="Lee S.-A."/>
            <person name="Ahn C.-Y."/>
        </authorList>
    </citation>
    <scope>NUCLEOTIDE SEQUENCE [LARGE SCALE GENOMIC DNA]</scope>
    <source>
        <strain evidence="3 4">HBC54</strain>
    </source>
</reference>
<dbReference type="InterPro" id="IPR050378">
    <property type="entry name" value="Metallo-dep_Hydrolases_sf"/>
</dbReference>
<dbReference type="Proteomes" id="UP001222770">
    <property type="component" value="Unassembled WGS sequence"/>
</dbReference>
<feature type="domain" description="Amidohydrolase 3" evidence="2">
    <location>
        <begin position="66"/>
        <end position="339"/>
    </location>
</feature>
<dbReference type="SUPFAM" id="SSF51338">
    <property type="entry name" value="Composite domain of metallo-dependent hydrolases"/>
    <property type="match status" value="1"/>
</dbReference>
<comment type="caution">
    <text evidence="3">The sequence shown here is derived from an EMBL/GenBank/DDBJ whole genome shotgun (WGS) entry which is preliminary data.</text>
</comment>
<dbReference type="EMBL" id="JAROCY010000001">
    <property type="protein sequence ID" value="MDF8331769.1"/>
    <property type="molecule type" value="Genomic_DNA"/>
</dbReference>
<name>A0ABT6CCW3_9SPHN</name>
<dbReference type="Gene3D" id="2.30.40.10">
    <property type="entry name" value="Urease, subunit C, domain 1"/>
    <property type="match status" value="1"/>
</dbReference>
<evidence type="ECO:0000259" key="2">
    <source>
        <dbReference type="Pfam" id="PF07969"/>
    </source>
</evidence>
<dbReference type="RefSeq" id="WP_277274875.1">
    <property type="nucleotide sequence ID" value="NZ_JAROCY010000001.1"/>
</dbReference>
<dbReference type="Gene3D" id="3.20.20.140">
    <property type="entry name" value="Metal-dependent hydrolases"/>
    <property type="match status" value="1"/>
</dbReference>
<organism evidence="3 4">
    <name type="scientific">Novosphingobium cyanobacteriorum</name>
    <dbReference type="NCBI Taxonomy" id="3024215"/>
    <lineage>
        <taxon>Bacteria</taxon>
        <taxon>Pseudomonadati</taxon>
        <taxon>Pseudomonadota</taxon>
        <taxon>Alphaproteobacteria</taxon>
        <taxon>Sphingomonadales</taxon>
        <taxon>Sphingomonadaceae</taxon>
        <taxon>Novosphingobium</taxon>
    </lineage>
</organism>
<keyword evidence="1" id="KW-0732">Signal</keyword>
<feature type="domain" description="Amidohydrolase 3" evidence="2">
    <location>
        <begin position="412"/>
        <end position="487"/>
    </location>
</feature>
<protein>
    <submittedName>
        <fullName evidence="3">Amidohydrolase family protein</fullName>
    </submittedName>
</protein>
<dbReference type="InterPro" id="IPR013108">
    <property type="entry name" value="Amidohydro_3"/>
</dbReference>
<evidence type="ECO:0000313" key="3">
    <source>
        <dbReference type="EMBL" id="MDF8331769.1"/>
    </source>
</evidence>
<sequence>MRAFSIPLLATATALLLAGTAHASTLILGATVYDGSGAPGRQVAVRYDGDRIVAVGRLKPHKGETVVRARGLALAPGFIDSHSHHDRGNYADRSMPPLLAQGVTTIVVGQDGDSDAPFARVAADFEARPAAINVASYTGHGYLRDAVLGKDFKRTATPAEIAAMQALMEADMKAGSLGLSTGLEYDPGIYSDRAELIALARTTAADGGRYISHMRNEDLGFQGALDELIDIGAQTGIPVQVSHIKIGAVDRWGTAKAVLASLDAARARGVKVTADVYPYEYWQSTLTVLFPKRDFTDIEAARFALTKLTTPEGMLLDFYAPEPAFEGRTIAQIAADRKEEPAATYLWLIQRAEAWRAAHPGQRTESVIGTSMAPQDVADFVAWPESNLCSDGVVGSRHPRGAGAFAKMIRLYVREQHRLTMAEAIRKMTSLSAEHVGLAGRGRVKQGYKADLILFDPGTFADRATVQTPGALAVGMNRVIVNGQTVYADGKPTGAFPGRFLKRGQP</sequence>
<proteinExistence type="predicted"/>
<dbReference type="Gene3D" id="3.30.1490.130">
    <property type="entry name" value="D-aminoacylase. Domain 3"/>
    <property type="match status" value="1"/>
</dbReference>
<feature type="signal peptide" evidence="1">
    <location>
        <begin position="1"/>
        <end position="23"/>
    </location>
</feature>
<dbReference type="InterPro" id="IPR032466">
    <property type="entry name" value="Metal_Hydrolase"/>
</dbReference>
<evidence type="ECO:0000313" key="4">
    <source>
        <dbReference type="Proteomes" id="UP001222770"/>
    </source>
</evidence>